<evidence type="ECO:0000256" key="5">
    <source>
        <dbReference type="RuleBase" id="RU361140"/>
    </source>
</evidence>
<evidence type="ECO:0000256" key="6">
    <source>
        <dbReference type="SAM" id="SignalP"/>
    </source>
</evidence>
<name>A0A7W9YEB8_9ACTN</name>
<dbReference type="InterPro" id="IPR000871">
    <property type="entry name" value="Beta-lactam_class-A"/>
</dbReference>
<evidence type="ECO:0000313" key="8">
    <source>
        <dbReference type="EMBL" id="MBB6170519.1"/>
    </source>
</evidence>
<organism evidence="8 9">
    <name type="scientific">Nocardiopsis mwathae</name>
    <dbReference type="NCBI Taxonomy" id="1472723"/>
    <lineage>
        <taxon>Bacteria</taxon>
        <taxon>Bacillati</taxon>
        <taxon>Actinomycetota</taxon>
        <taxon>Actinomycetes</taxon>
        <taxon>Streptosporangiales</taxon>
        <taxon>Nocardiopsidaceae</taxon>
        <taxon>Nocardiopsis</taxon>
    </lineage>
</organism>
<dbReference type="PRINTS" id="PR00118">
    <property type="entry name" value="BLACTAMASEA"/>
</dbReference>
<sequence>MRFHLTRRASIAAVAALAFTPLTGCATADTTATPASTTANRAAADSASEQEFQRLENEFDARLGVYAIDTGTDQAVAYRADERFAYCSTHKAFSVGALLRQKSIEDLEEVVTYTEDDLIGYTPITEKHLDTGMTWREISEAAVQYSDNTAANLLFRGLGGPSGLEDALREIGDDTIRMERIEPDLSEAEPGDIRDTSTPEAMADTLRKFTLGDALPEEKSEILNDMLRGNTTGDTTIRAGVPDDWTIGDRTGTGGYGTRNTIAVAWRPDGDPIVFAIMSSRDKKNAERDDALIAEATRVAVKALS</sequence>
<dbReference type="SUPFAM" id="SSF56601">
    <property type="entry name" value="beta-lactamase/transpeptidase-like"/>
    <property type="match status" value="1"/>
</dbReference>
<evidence type="ECO:0000256" key="3">
    <source>
        <dbReference type="ARBA" id="ARBA00022801"/>
    </source>
</evidence>
<comment type="similarity">
    <text evidence="1 5">Belongs to the class-A beta-lactamase family.</text>
</comment>
<keyword evidence="9" id="KW-1185">Reference proteome</keyword>
<evidence type="ECO:0000259" key="7">
    <source>
        <dbReference type="Pfam" id="PF13354"/>
    </source>
</evidence>
<dbReference type="EC" id="3.5.2.6" evidence="2 5"/>
<evidence type="ECO:0000313" key="9">
    <source>
        <dbReference type="Proteomes" id="UP000546642"/>
    </source>
</evidence>
<dbReference type="GO" id="GO:0008800">
    <property type="term" value="F:beta-lactamase activity"/>
    <property type="evidence" value="ECO:0007669"/>
    <property type="project" value="UniProtKB-UniRule"/>
</dbReference>
<feature type="chain" id="PRO_5031462556" description="Beta-lactamase" evidence="6">
    <location>
        <begin position="29"/>
        <end position="305"/>
    </location>
</feature>
<dbReference type="GO" id="GO:0030655">
    <property type="term" value="P:beta-lactam antibiotic catabolic process"/>
    <property type="evidence" value="ECO:0007669"/>
    <property type="project" value="InterPro"/>
</dbReference>
<protein>
    <recommendedName>
        <fullName evidence="2 5">Beta-lactamase</fullName>
        <ecNumber evidence="2 5">3.5.2.6</ecNumber>
    </recommendedName>
</protein>
<feature type="signal peptide" evidence="6">
    <location>
        <begin position="1"/>
        <end position="28"/>
    </location>
</feature>
<gene>
    <name evidence="8" type="ORF">HNR23_000579</name>
</gene>
<feature type="domain" description="Beta-lactamase class A catalytic" evidence="7">
    <location>
        <begin position="64"/>
        <end position="278"/>
    </location>
</feature>
<dbReference type="InterPro" id="IPR045155">
    <property type="entry name" value="Beta-lactam_cat"/>
</dbReference>
<keyword evidence="6" id="KW-0732">Signal</keyword>
<reference evidence="8 9" key="1">
    <citation type="submission" date="2020-08" db="EMBL/GenBank/DDBJ databases">
        <title>Sequencing the genomes of 1000 actinobacteria strains.</title>
        <authorList>
            <person name="Klenk H.-P."/>
        </authorList>
    </citation>
    <scope>NUCLEOTIDE SEQUENCE [LARGE SCALE GENOMIC DNA]</scope>
    <source>
        <strain evidence="8 9">DSM 46659</strain>
    </source>
</reference>
<dbReference type="GO" id="GO:0046677">
    <property type="term" value="P:response to antibiotic"/>
    <property type="evidence" value="ECO:0007669"/>
    <property type="project" value="UniProtKB-UniRule"/>
</dbReference>
<dbReference type="Proteomes" id="UP000546642">
    <property type="component" value="Unassembled WGS sequence"/>
</dbReference>
<dbReference type="Pfam" id="PF13354">
    <property type="entry name" value="Beta-lactamase2"/>
    <property type="match status" value="1"/>
</dbReference>
<evidence type="ECO:0000256" key="1">
    <source>
        <dbReference type="ARBA" id="ARBA00009009"/>
    </source>
</evidence>
<dbReference type="PROSITE" id="PS00146">
    <property type="entry name" value="BETA_LACTAMASE_A"/>
    <property type="match status" value="1"/>
</dbReference>
<dbReference type="PANTHER" id="PTHR35333">
    <property type="entry name" value="BETA-LACTAMASE"/>
    <property type="match status" value="1"/>
</dbReference>
<keyword evidence="3 5" id="KW-0378">Hydrolase</keyword>
<dbReference type="PANTHER" id="PTHR35333:SF3">
    <property type="entry name" value="BETA-LACTAMASE-TYPE TRANSPEPTIDASE FOLD CONTAINING PROTEIN"/>
    <property type="match status" value="1"/>
</dbReference>
<dbReference type="AlphaFoldDB" id="A0A7W9YEB8"/>
<dbReference type="RefSeq" id="WP_184073223.1">
    <property type="nucleotide sequence ID" value="NZ_JACHDS010000001.1"/>
</dbReference>
<comment type="catalytic activity">
    <reaction evidence="5">
        <text>a beta-lactam + H2O = a substituted beta-amino acid</text>
        <dbReference type="Rhea" id="RHEA:20401"/>
        <dbReference type="ChEBI" id="CHEBI:15377"/>
        <dbReference type="ChEBI" id="CHEBI:35627"/>
        <dbReference type="ChEBI" id="CHEBI:140347"/>
        <dbReference type="EC" id="3.5.2.6"/>
    </reaction>
</comment>
<comment type="caution">
    <text evidence="8">The sequence shown here is derived from an EMBL/GenBank/DDBJ whole genome shotgun (WGS) entry which is preliminary data.</text>
</comment>
<dbReference type="NCBIfam" id="NF033103">
    <property type="entry name" value="bla_class_A"/>
    <property type="match status" value="1"/>
</dbReference>
<evidence type="ECO:0000256" key="4">
    <source>
        <dbReference type="ARBA" id="ARBA00023251"/>
    </source>
</evidence>
<dbReference type="EMBL" id="JACHDS010000001">
    <property type="protein sequence ID" value="MBB6170519.1"/>
    <property type="molecule type" value="Genomic_DNA"/>
</dbReference>
<keyword evidence="4 5" id="KW-0046">Antibiotic resistance</keyword>
<dbReference type="InterPro" id="IPR023650">
    <property type="entry name" value="Beta-lactam_class-A_AS"/>
</dbReference>
<evidence type="ECO:0000256" key="2">
    <source>
        <dbReference type="ARBA" id="ARBA00012865"/>
    </source>
</evidence>
<dbReference type="Gene3D" id="3.40.710.10">
    <property type="entry name" value="DD-peptidase/beta-lactamase superfamily"/>
    <property type="match status" value="1"/>
</dbReference>
<proteinExistence type="inferred from homology"/>
<dbReference type="InterPro" id="IPR012338">
    <property type="entry name" value="Beta-lactam/transpept-like"/>
</dbReference>
<accession>A0A7W9YEB8</accession>